<keyword evidence="7" id="KW-0732">Signal</keyword>
<keyword evidence="10" id="KW-1185">Reference proteome</keyword>
<comment type="catalytic activity">
    <reaction evidence="6">
        <text>hydrogencarbonate + H(+) = CO2 + H2O</text>
        <dbReference type="Rhea" id="RHEA:10748"/>
        <dbReference type="ChEBI" id="CHEBI:15377"/>
        <dbReference type="ChEBI" id="CHEBI:15378"/>
        <dbReference type="ChEBI" id="CHEBI:16526"/>
        <dbReference type="ChEBI" id="CHEBI:17544"/>
        <dbReference type="EC" id="4.2.1.1"/>
    </reaction>
</comment>
<dbReference type="RefSeq" id="WP_136897789.1">
    <property type="nucleotide sequence ID" value="NZ_SWJE01000015.1"/>
</dbReference>
<evidence type="ECO:0000256" key="6">
    <source>
        <dbReference type="ARBA" id="ARBA00048348"/>
    </source>
</evidence>
<keyword evidence="4" id="KW-0862">Zinc</keyword>
<reference evidence="9 10" key="1">
    <citation type="submission" date="2019-04" db="EMBL/GenBank/DDBJ databases">
        <title>Trinickia sp. 7GSK02, isolated from subtropical forest soil.</title>
        <authorList>
            <person name="Gao Z.-H."/>
            <person name="Qiu L.-H."/>
        </authorList>
    </citation>
    <scope>NUCLEOTIDE SEQUENCE [LARGE SCALE GENOMIC DNA]</scope>
    <source>
        <strain evidence="9 10">7GSK02</strain>
    </source>
</reference>
<protein>
    <recommendedName>
        <fullName evidence="2">carbonic anhydrase</fullName>
        <ecNumber evidence="2">4.2.1.1</ecNumber>
    </recommendedName>
</protein>
<dbReference type="PROSITE" id="PS51144">
    <property type="entry name" value="ALPHA_CA_2"/>
    <property type="match status" value="1"/>
</dbReference>
<dbReference type="EMBL" id="SWJE01000015">
    <property type="protein sequence ID" value="TKC82975.1"/>
    <property type="molecule type" value="Genomic_DNA"/>
</dbReference>
<organism evidence="9 10">
    <name type="scientific">Trinickia terrae</name>
    <dbReference type="NCBI Taxonomy" id="2571161"/>
    <lineage>
        <taxon>Bacteria</taxon>
        <taxon>Pseudomonadati</taxon>
        <taxon>Pseudomonadota</taxon>
        <taxon>Betaproteobacteria</taxon>
        <taxon>Burkholderiales</taxon>
        <taxon>Burkholderiaceae</taxon>
        <taxon>Trinickia</taxon>
    </lineage>
</organism>
<dbReference type="GO" id="GO:0004089">
    <property type="term" value="F:carbonate dehydratase activity"/>
    <property type="evidence" value="ECO:0007669"/>
    <property type="project" value="UniProtKB-EC"/>
</dbReference>
<proteinExistence type="inferred from homology"/>
<evidence type="ECO:0000313" key="10">
    <source>
        <dbReference type="Proteomes" id="UP000305539"/>
    </source>
</evidence>
<dbReference type="PANTHER" id="PTHR18952:SF265">
    <property type="entry name" value="CARBONIC ANHYDRASE"/>
    <property type="match status" value="1"/>
</dbReference>
<comment type="caution">
    <text evidence="9">The sequence shown here is derived from an EMBL/GenBank/DDBJ whole genome shotgun (WGS) entry which is preliminary data.</text>
</comment>
<dbReference type="Pfam" id="PF00194">
    <property type="entry name" value="Carb_anhydrase"/>
    <property type="match status" value="1"/>
</dbReference>
<feature type="signal peptide" evidence="7">
    <location>
        <begin position="1"/>
        <end position="19"/>
    </location>
</feature>
<comment type="similarity">
    <text evidence="1">Belongs to the alpha-carbonic anhydrase family.</text>
</comment>
<dbReference type="CDD" id="cd03124">
    <property type="entry name" value="alpha_CA_prokaryotic_like"/>
    <property type="match status" value="1"/>
</dbReference>
<evidence type="ECO:0000313" key="9">
    <source>
        <dbReference type="EMBL" id="TKC82975.1"/>
    </source>
</evidence>
<evidence type="ECO:0000256" key="2">
    <source>
        <dbReference type="ARBA" id="ARBA00012925"/>
    </source>
</evidence>
<evidence type="ECO:0000256" key="4">
    <source>
        <dbReference type="ARBA" id="ARBA00022833"/>
    </source>
</evidence>
<dbReference type="InterPro" id="IPR041891">
    <property type="entry name" value="Alpha_CA_prokaryot-like"/>
</dbReference>
<dbReference type="Gene3D" id="3.10.200.10">
    <property type="entry name" value="Alpha carbonic anhydrase"/>
    <property type="match status" value="1"/>
</dbReference>
<feature type="domain" description="Alpha-carbonic anhydrase" evidence="8">
    <location>
        <begin position="32"/>
        <end position="260"/>
    </location>
</feature>
<accession>A0A4U1HNN8</accession>
<dbReference type="InterPro" id="IPR036398">
    <property type="entry name" value="CA_dom_sf"/>
</dbReference>
<dbReference type="Proteomes" id="UP000305539">
    <property type="component" value="Unassembled WGS sequence"/>
</dbReference>
<evidence type="ECO:0000256" key="7">
    <source>
        <dbReference type="SAM" id="SignalP"/>
    </source>
</evidence>
<dbReference type="SMART" id="SM01057">
    <property type="entry name" value="Carb_anhydrase"/>
    <property type="match status" value="1"/>
</dbReference>
<evidence type="ECO:0000256" key="1">
    <source>
        <dbReference type="ARBA" id="ARBA00010718"/>
    </source>
</evidence>
<evidence type="ECO:0000259" key="8">
    <source>
        <dbReference type="PROSITE" id="PS51144"/>
    </source>
</evidence>
<evidence type="ECO:0000256" key="5">
    <source>
        <dbReference type="ARBA" id="ARBA00023239"/>
    </source>
</evidence>
<keyword evidence="5" id="KW-0456">Lyase</keyword>
<dbReference type="SUPFAM" id="SSF51069">
    <property type="entry name" value="Carbonic anhydrase"/>
    <property type="match status" value="1"/>
</dbReference>
<gene>
    <name evidence="9" type="ORF">FAZ69_25050</name>
</gene>
<dbReference type="InterPro" id="IPR001148">
    <property type="entry name" value="CA_dom"/>
</dbReference>
<dbReference type="GO" id="GO:0008270">
    <property type="term" value="F:zinc ion binding"/>
    <property type="evidence" value="ECO:0007669"/>
    <property type="project" value="InterPro"/>
</dbReference>
<dbReference type="InterPro" id="IPR023561">
    <property type="entry name" value="Carbonic_anhydrase_a-class"/>
</dbReference>
<feature type="chain" id="PRO_5020306839" description="carbonic anhydrase" evidence="7">
    <location>
        <begin position="20"/>
        <end position="260"/>
    </location>
</feature>
<dbReference type="OrthoDB" id="5327615at2"/>
<name>A0A4U1HNN8_9BURK</name>
<keyword evidence="3" id="KW-0479">Metal-binding</keyword>
<evidence type="ECO:0000256" key="3">
    <source>
        <dbReference type="ARBA" id="ARBA00022723"/>
    </source>
</evidence>
<dbReference type="PANTHER" id="PTHR18952">
    <property type="entry name" value="CARBONIC ANHYDRASE"/>
    <property type="match status" value="1"/>
</dbReference>
<dbReference type="EC" id="4.2.1.1" evidence="2"/>
<dbReference type="AlphaFoldDB" id="A0A4U1HNN8"/>
<sequence length="260" mass="27983">MRQAILALALACAASGALADDATHAHAPGSASHWTYSGTSGPEHWAQISEAFHTCESGRAESPIDIRSTKKAPADTPRIQFSYEPVPVHLLNTGHAIQFAATPGKDSVTLGDTRYQLVQFHFHSPGEERFASRASPMDLHLVHADASGKLLVVAVQFVVGDTPNPVLGALLDDIPMNPGEEKTDNALLVNPLGLLPATKSGYYTYSGSLTTPPCSEGVTWIELKEPVTISRAQLEAMRGFYDHNQRPVQPLNGREILEVD</sequence>